<accession>A0A523XRC9</accession>
<dbReference type="EMBL" id="SOIP01000239">
    <property type="protein sequence ID" value="TET81429.1"/>
    <property type="molecule type" value="Genomic_DNA"/>
</dbReference>
<evidence type="ECO:0000313" key="3">
    <source>
        <dbReference type="EMBL" id="TET81429.1"/>
    </source>
</evidence>
<comment type="caution">
    <text evidence="3">The sequence shown here is derived from an EMBL/GenBank/DDBJ whole genome shotgun (WGS) entry which is preliminary data.</text>
</comment>
<dbReference type="InterPro" id="IPR011051">
    <property type="entry name" value="RmlC_Cupin_sf"/>
</dbReference>
<dbReference type="PANTHER" id="PTHR35848">
    <property type="entry name" value="OXALATE-BINDING PROTEIN"/>
    <property type="match status" value="1"/>
</dbReference>
<dbReference type="CDD" id="cd02222">
    <property type="entry name" value="cupin_TM1459-like"/>
    <property type="match status" value="1"/>
</dbReference>
<dbReference type="Gene3D" id="2.60.120.10">
    <property type="entry name" value="Jelly Rolls"/>
    <property type="match status" value="1"/>
</dbReference>
<dbReference type="PANTHER" id="PTHR35848:SF6">
    <property type="entry name" value="CUPIN TYPE-2 DOMAIN-CONTAINING PROTEIN"/>
    <property type="match status" value="1"/>
</dbReference>
<dbReference type="Pfam" id="PF07883">
    <property type="entry name" value="Cupin_2"/>
    <property type="match status" value="1"/>
</dbReference>
<dbReference type="InterPro" id="IPR014710">
    <property type="entry name" value="RmlC-like_jellyroll"/>
</dbReference>
<evidence type="ECO:0000256" key="1">
    <source>
        <dbReference type="ARBA" id="ARBA00022723"/>
    </source>
</evidence>
<reference evidence="3 4" key="1">
    <citation type="submission" date="2019-03" db="EMBL/GenBank/DDBJ databases">
        <title>Metabolic potential of uncultured bacteria and archaea associated with petroleum seepage in deep-sea sediments.</title>
        <authorList>
            <person name="Dong X."/>
            <person name="Hubert C."/>
        </authorList>
    </citation>
    <scope>NUCLEOTIDE SEQUENCE [LARGE SCALE GENOMIC DNA]</scope>
    <source>
        <strain evidence="3">E29_bin36</strain>
    </source>
</reference>
<organism evidence="3 4">
    <name type="scientific">candidate division TA06 bacterium</name>
    <dbReference type="NCBI Taxonomy" id="2250710"/>
    <lineage>
        <taxon>Bacteria</taxon>
        <taxon>Bacteria division TA06</taxon>
    </lineage>
</organism>
<evidence type="ECO:0000259" key="2">
    <source>
        <dbReference type="Pfam" id="PF07883"/>
    </source>
</evidence>
<dbReference type="SUPFAM" id="SSF51182">
    <property type="entry name" value="RmlC-like cupins"/>
    <property type="match status" value="1"/>
</dbReference>
<dbReference type="Proteomes" id="UP000315534">
    <property type="component" value="Unassembled WGS sequence"/>
</dbReference>
<sequence>MKITSLDNIEKAKVTMESAKGVWKQVPISKNDGSPIFSFRVFTIEQHGHTPFHRHPYEHLNYIIEGHGTLVTESGEEHEVKKGDFALVPPDEKHQYKNRSASEPLIMICGVPKDYE</sequence>
<dbReference type="AlphaFoldDB" id="A0A523XRC9"/>
<dbReference type="GO" id="GO:0046872">
    <property type="term" value="F:metal ion binding"/>
    <property type="evidence" value="ECO:0007669"/>
    <property type="project" value="UniProtKB-KW"/>
</dbReference>
<dbReference type="InterPro" id="IPR051610">
    <property type="entry name" value="GPI/OXD"/>
</dbReference>
<name>A0A523XRC9_UNCT6</name>
<keyword evidence="1" id="KW-0479">Metal-binding</keyword>
<gene>
    <name evidence="3" type="ORF">E3J38_03910</name>
</gene>
<protein>
    <submittedName>
        <fullName evidence="3">Cupin domain-containing protein</fullName>
    </submittedName>
</protein>
<feature type="domain" description="Cupin type-2" evidence="2">
    <location>
        <begin position="41"/>
        <end position="109"/>
    </location>
</feature>
<proteinExistence type="predicted"/>
<dbReference type="InterPro" id="IPR013096">
    <property type="entry name" value="Cupin_2"/>
</dbReference>
<evidence type="ECO:0000313" key="4">
    <source>
        <dbReference type="Proteomes" id="UP000315534"/>
    </source>
</evidence>